<feature type="transmembrane region" description="Helical" evidence="5">
    <location>
        <begin position="315"/>
        <end position="336"/>
    </location>
</feature>
<feature type="transmembrane region" description="Helical" evidence="5">
    <location>
        <begin position="348"/>
        <end position="372"/>
    </location>
</feature>
<dbReference type="PANTHER" id="PTHR23514">
    <property type="entry name" value="BYPASS OF STOP CODON PROTEIN 6"/>
    <property type="match status" value="1"/>
</dbReference>
<dbReference type="Gene3D" id="1.20.1250.20">
    <property type="entry name" value="MFS general substrate transporter like domains"/>
    <property type="match status" value="1"/>
</dbReference>
<accession>A0ABT9P384</accession>
<dbReference type="Proteomes" id="UP001235712">
    <property type="component" value="Unassembled WGS sequence"/>
</dbReference>
<feature type="transmembrane region" description="Helical" evidence="5">
    <location>
        <begin position="51"/>
        <end position="70"/>
    </location>
</feature>
<keyword evidence="8" id="KW-1185">Reference proteome</keyword>
<dbReference type="CDD" id="cd17393">
    <property type="entry name" value="MFS_MosC_like"/>
    <property type="match status" value="1"/>
</dbReference>
<evidence type="ECO:0000256" key="2">
    <source>
        <dbReference type="ARBA" id="ARBA00022692"/>
    </source>
</evidence>
<dbReference type="SUPFAM" id="SSF103473">
    <property type="entry name" value="MFS general substrate transporter"/>
    <property type="match status" value="1"/>
</dbReference>
<evidence type="ECO:0000259" key="6">
    <source>
        <dbReference type="PROSITE" id="PS50850"/>
    </source>
</evidence>
<feature type="transmembrane region" description="Helical" evidence="5">
    <location>
        <begin position="288"/>
        <end position="309"/>
    </location>
</feature>
<reference evidence="7 8" key="1">
    <citation type="submission" date="2023-07" db="EMBL/GenBank/DDBJ databases">
        <title>Sequencing the genomes of 1000 actinobacteria strains.</title>
        <authorList>
            <person name="Klenk H.-P."/>
        </authorList>
    </citation>
    <scope>NUCLEOTIDE SEQUENCE [LARGE SCALE GENOMIC DNA]</scope>
    <source>
        <strain evidence="7 8">DSM 44388</strain>
    </source>
</reference>
<dbReference type="InterPro" id="IPR051788">
    <property type="entry name" value="MFS_Transporter"/>
</dbReference>
<dbReference type="Pfam" id="PF07690">
    <property type="entry name" value="MFS_1"/>
    <property type="match status" value="1"/>
</dbReference>
<feature type="domain" description="Major facilitator superfamily (MFS) profile" evidence="6">
    <location>
        <begin position="19"/>
        <end position="403"/>
    </location>
</feature>
<evidence type="ECO:0000313" key="7">
    <source>
        <dbReference type="EMBL" id="MDP9827155.1"/>
    </source>
</evidence>
<keyword evidence="4 5" id="KW-0472">Membrane</keyword>
<feature type="transmembrane region" description="Helical" evidence="5">
    <location>
        <begin position="21"/>
        <end position="39"/>
    </location>
</feature>
<dbReference type="PROSITE" id="PS50850">
    <property type="entry name" value="MFS"/>
    <property type="match status" value="1"/>
</dbReference>
<evidence type="ECO:0000313" key="8">
    <source>
        <dbReference type="Proteomes" id="UP001235712"/>
    </source>
</evidence>
<comment type="subcellular location">
    <subcellularLocation>
        <location evidence="1">Cell membrane</location>
        <topology evidence="1">Multi-pass membrane protein</topology>
    </subcellularLocation>
</comment>
<dbReference type="RefSeq" id="WP_307242888.1">
    <property type="nucleotide sequence ID" value="NZ_JAUSQZ010000001.1"/>
</dbReference>
<organism evidence="7 8">
    <name type="scientific">Kineosporia succinea</name>
    <dbReference type="NCBI Taxonomy" id="84632"/>
    <lineage>
        <taxon>Bacteria</taxon>
        <taxon>Bacillati</taxon>
        <taxon>Actinomycetota</taxon>
        <taxon>Actinomycetes</taxon>
        <taxon>Kineosporiales</taxon>
        <taxon>Kineosporiaceae</taxon>
        <taxon>Kineosporia</taxon>
    </lineage>
</organism>
<feature type="transmembrane region" description="Helical" evidence="5">
    <location>
        <begin position="255"/>
        <end position="276"/>
    </location>
</feature>
<dbReference type="PANTHER" id="PTHR23514:SF13">
    <property type="entry name" value="INNER MEMBRANE PROTEIN YBJJ"/>
    <property type="match status" value="1"/>
</dbReference>
<dbReference type="EMBL" id="JAUSQZ010000001">
    <property type="protein sequence ID" value="MDP9827155.1"/>
    <property type="molecule type" value="Genomic_DNA"/>
</dbReference>
<comment type="caution">
    <text evidence="7">The sequence shown here is derived from an EMBL/GenBank/DDBJ whole genome shotgun (WGS) entry which is preliminary data.</text>
</comment>
<feature type="transmembrane region" description="Helical" evidence="5">
    <location>
        <begin position="378"/>
        <end position="399"/>
    </location>
</feature>
<dbReference type="InterPro" id="IPR036259">
    <property type="entry name" value="MFS_trans_sf"/>
</dbReference>
<protein>
    <submittedName>
        <fullName evidence="7">Fucose permease</fullName>
    </submittedName>
</protein>
<gene>
    <name evidence="7" type="ORF">J2S57_002904</name>
</gene>
<keyword evidence="3 5" id="KW-1133">Transmembrane helix</keyword>
<proteinExistence type="predicted"/>
<name>A0ABT9P384_9ACTN</name>
<evidence type="ECO:0000256" key="1">
    <source>
        <dbReference type="ARBA" id="ARBA00004651"/>
    </source>
</evidence>
<evidence type="ECO:0000256" key="4">
    <source>
        <dbReference type="ARBA" id="ARBA00023136"/>
    </source>
</evidence>
<evidence type="ECO:0000256" key="3">
    <source>
        <dbReference type="ARBA" id="ARBA00022989"/>
    </source>
</evidence>
<sequence>MSGLVRPAPLHSPARISSAKHSVAIVFALNGLVFSSWSARLPAVRDQLDLSVGRIGLVLLALSAGSLVMLPSAGAVISALGPARTVLTGVLIGSAGVVAVGLAPDVWLLAAGLFLTGAGMGAWDVAMNVEGAEVERRIGRVVMPRFHAAYSLGTVGGAGSGALAAALDVSPRVHLPLVALVVLIGGTLAQRRFVALPGETEDGAQARSRVRSVLAAWAEPKTLLIGALVFSMALAEGAANDWLALAVVDGYGAPHALGAGVFAVFVIGMTVTRMAGPALLERVENARALRISAVLVLLGSGLVISGTLVPGPGAYPMAVVGALLWGVGAALGFPMGMTAAAADPVNSAARVGVVSTIGYTAFIAGPPVLGAVGQQVGVALSLAGVSLAVLLALITAGAVRSSR</sequence>
<dbReference type="InterPro" id="IPR011701">
    <property type="entry name" value="MFS"/>
</dbReference>
<feature type="transmembrane region" description="Helical" evidence="5">
    <location>
        <begin position="82"/>
        <end position="100"/>
    </location>
</feature>
<dbReference type="InterPro" id="IPR020846">
    <property type="entry name" value="MFS_dom"/>
</dbReference>
<keyword evidence="2 5" id="KW-0812">Transmembrane</keyword>
<evidence type="ECO:0000256" key="5">
    <source>
        <dbReference type="SAM" id="Phobius"/>
    </source>
</evidence>
<feature type="transmembrane region" description="Helical" evidence="5">
    <location>
        <begin position="214"/>
        <end position="235"/>
    </location>
</feature>